<feature type="region of interest" description="Disordered" evidence="1">
    <location>
        <begin position="476"/>
        <end position="640"/>
    </location>
</feature>
<protein>
    <recommendedName>
        <fullName evidence="3">Nucleotide-diphospho-sugar transferase domain-containing protein</fullName>
    </recommendedName>
</protein>
<evidence type="ECO:0000256" key="2">
    <source>
        <dbReference type="SAM" id="SignalP"/>
    </source>
</evidence>
<feature type="compositionally biased region" description="Pro residues" evidence="1">
    <location>
        <begin position="542"/>
        <end position="563"/>
    </location>
</feature>
<comment type="caution">
    <text evidence="4">The sequence shown here is derived from an EMBL/GenBank/DDBJ whole genome shotgun (WGS) entry which is preliminary data.</text>
</comment>
<feature type="compositionally biased region" description="Pro residues" evidence="1">
    <location>
        <begin position="575"/>
        <end position="589"/>
    </location>
</feature>
<dbReference type="AlphaFoldDB" id="A0AAE0GM33"/>
<keyword evidence="5" id="KW-1185">Reference proteome</keyword>
<dbReference type="InterPro" id="IPR005069">
    <property type="entry name" value="Nucl-diP-sugar_transferase"/>
</dbReference>
<name>A0AAE0GM33_9CHLO</name>
<evidence type="ECO:0000313" key="4">
    <source>
        <dbReference type="EMBL" id="KAK3280601.1"/>
    </source>
</evidence>
<dbReference type="Proteomes" id="UP001190700">
    <property type="component" value="Unassembled WGS sequence"/>
</dbReference>
<dbReference type="Pfam" id="PF03407">
    <property type="entry name" value="Nucleotid_trans"/>
    <property type="match status" value="1"/>
</dbReference>
<sequence>MIFRWFAAMILFAHLVHCRHLYLHELGPTFERNSREHHFTVIYYFNSLFRNLAHNLVENMKSQKVPNSIGAVGGLEPQAECDWLAKISKTEGLICSSVDDSQPLDSTRALQGHGEYVWGKRAKTMIGKNTIYLYILEGLKAGSDIIWIDCDAVFLKHPLPMVRFLHNTVDVTVNLHFASRMELNAGVGFVRASRKGIDVFNDTWYRLINETLKMVRKEPSHNMEQMVFSDVVETLLGDKQSTRLTSKENKNPKWGVGSWDPEATNRLRTATSTRTPLTYNNFTFMVVPDSLIGWKETLYDLYKEKRLRHERPTVDDLPTIAHVRGFSGGKVYDKVRHLMMLGYWYVGFNAFDIYGAKAYPDEHHPDKKSLRIGRPLRHLNLTGLEEPEELTSRMINDCARARETDTMLVFPPVHCSARKAVTVFAPPHFLEPVCYAEDGYTHLFFPSQREQEARELCHLVALYPFSVQEYQGATELGARADRPPKLPDGVASGNTTIGSARVHQGGDPSAPPASALAGPTVKGVRQGGAAEALPAGGDSWGLPPPFPLRTPLPQMPPAAPSPVPWSMRRAVPHPELQPPQSAPLAPPPAIQAGGPSEPRAFLNASSAPSQHGPPPLSVPASSHADAVSSARPGSSHADVAPTTTLDLSKIAIVISRCRTELWWLEDLECAAYDIIVYNRCGQSVRDLPAHLAACTAIRAAPEALRASHTHLLHVADHYDSLHRLNVFTQGRPDCGHHSECDRSLPLSRCKCLRTFMEGVAPCLMAIEARDSMTPPRGALGVPRGAPNVCSTFT</sequence>
<evidence type="ECO:0000259" key="3">
    <source>
        <dbReference type="Pfam" id="PF03407"/>
    </source>
</evidence>
<gene>
    <name evidence="4" type="ORF">CYMTET_11560</name>
</gene>
<evidence type="ECO:0000256" key="1">
    <source>
        <dbReference type="SAM" id="MobiDB-lite"/>
    </source>
</evidence>
<feature type="signal peptide" evidence="2">
    <location>
        <begin position="1"/>
        <end position="18"/>
    </location>
</feature>
<feature type="compositionally biased region" description="Low complexity" evidence="1">
    <location>
        <begin position="505"/>
        <end position="519"/>
    </location>
</feature>
<keyword evidence="2" id="KW-0732">Signal</keyword>
<evidence type="ECO:0000313" key="5">
    <source>
        <dbReference type="Proteomes" id="UP001190700"/>
    </source>
</evidence>
<feature type="chain" id="PRO_5042211452" description="Nucleotide-diphospho-sugar transferase domain-containing protein" evidence="2">
    <location>
        <begin position="19"/>
        <end position="793"/>
    </location>
</feature>
<accession>A0AAE0GM33</accession>
<proteinExistence type="predicted"/>
<organism evidence="4 5">
    <name type="scientific">Cymbomonas tetramitiformis</name>
    <dbReference type="NCBI Taxonomy" id="36881"/>
    <lineage>
        <taxon>Eukaryota</taxon>
        <taxon>Viridiplantae</taxon>
        <taxon>Chlorophyta</taxon>
        <taxon>Pyramimonadophyceae</taxon>
        <taxon>Pyramimonadales</taxon>
        <taxon>Pyramimonadaceae</taxon>
        <taxon>Cymbomonas</taxon>
    </lineage>
</organism>
<dbReference type="EMBL" id="LGRX02004335">
    <property type="protein sequence ID" value="KAK3280601.1"/>
    <property type="molecule type" value="Genomic_DNA"/>
</dbReference>
<reference evidence="4 5" key="1">
    <citation type="journal article" date="2015" name="Genome Biol. Evol.">
        <title>Comparative Genomics of a Bacterivorous Green Alga Reveals Evolutionary Causalities and Consequences of Phago-Mixotrophic Mode of Nutrition.</title>
        <authorList>
            <person name="Burns J.A."/>
            <person name="Paasch A."/>
            <person name="Narechania A."/>
            <person name="Kim E."/>
        </authorList>
    </citation>
    <scope>NUCLEOTIDE SEQUENCE [LARGE SCALE GENOMIC DNA]</scope>
    <source>
        <strain evidence="4 5">PLY_AMNH</strain>
    </source>
</reference>
<feature type="domain" description="Nucleotide-diphospho-sugar transferase" evidence="3">
    <location>
        <begin position="115"/>
        <end position="239"/>
    </location>
</feature>